<dbReference type="STRING" id="1838286.Verru16b_01533"/>
<accession>A0A1D8AU99</accession>
<dbReference type="SUPFAM" id="SSF54523">
    <property type="entry name" value="Pili subunits"/>
    <property type="match status" value="1"/>
</dbReference>
<evidence type="ECO:0000313" key="3">
    <source>
        <dbReference type="Proteomes" id="UP000095228"/>
    </source>
</evidence>
<evidence type="ECO:0000313" key="2">
    <source>
        <dbReference type="EMBL" id="AOS44471.1"/>
    </source>
</evidence>
<feature type="transmembrane region" description="Helical" evidence="1">
    <location>
        <begin position="20"/>
        <end position="44"/>
    </location>
</feature>
<evidence type="ECO:0008006" key="4">
    <source>
        <dbReference type="Google" id="ProtNLM"/>
    </source>
</evidence>
<keyword evidence="1" id="KW-1133">Transmembrane helix</keyword>
<dbReference type="Proteomes" id="UP000095228">
    <property type="component" value="Chromosome"/>
</dbReference>
<dbReference type="OrthoDB" id="193126at2"/>
<gene>
    <name evidence="2" type="ORF">Verru16b_01533</name>
</gene>
<sequence>MPALPRPSRLIGRQRLPRSVAGVISLVELMVVVLIISILFLAAVPTYQQIQRKARAAAIANDFRVFSSFFQAYAHERGSWPAEAGAGIVPTGIDASDLQFENWTRGTPIGGKFDWEYNQTHPGGTSPGGRWRSAIAINSTADSALLIDADLMETIDETLDDGNLTTGNFRSGFGDCPLFILEP</sequence>
<keyword evidence="1" id="KW-0812">Transmembrane</keyword>
<protein>
    <recommendedName>
        <fullName evidence="4">Fimbrial protein</fullName>
    </recommendedName>
</protein>
<name>A0A1D8AU99_9BACT</name>
<dbReference type="Gene3D" id="3.30.700.10">
    <property type="entry name" value="Glycoprotein, Type 4 Pilin"/>
    <property type="match status" value="1"/>
</dbReference>
<keyword evidence="3" id="KW-1185">Reference proteome</keyword>
<dbReference type="AlphaFoldDB" id="A0A1D8AU99"/>
<dbReference type="KEGG" id="obg:Verru16b_01533"/>
<dbReference type="RefSeq" id="WP_069961717.1">
    <property type="nucleotide sequence ID" value="NZ_CP016094.1"/>
</dbReference>
<proteinExistence type="predicted"/>
<dbReference type="EMBL" id="CP016094">
    <property type="protein sequence ID" value="AOS44471.1"/>
    <property type="molecule type" value="Genomic_DNA"/>
</dbReference>
<organism evidence="2 3">
    <name type="scientific">Lacunisphaera limnophila</name>
    <dbReference type="NCBI Taxonomy" id="1838286"/>
    <lineage>
        <taxon>Bacteria</taxon>
        <taxon>Pseudomonadati</taxon>
        <taxon>Verrucomicrobiota</taxon>
        <taxon>Opitutia</taxon>
        <taxon>Opitutales</taxon>
        <taxon>Opitutaceae</taxon>
        <taxon>Lacunisphaera</taxon>
    </lineage>
</organism>
<evidence type="ECO:0000256" key="1">
    <source>
        <dbReference type="SAM" id="Phobius"/>
    </source>
</evidence>
<keyword evidence="1" id="KW-0472">Membrane</keyword>
<dbReference type="InterPro" id="IPR045584">
    <property type="entry name" value="Pilin-like"/>
</dbReference>
<reference evidence="2 3" key="1">
    <citation type="submission" date="2016-06" db="EMBL/GenBank/DDBJ databases">
        <title>Three novel species with peptidoglycan cell walls form the new genus Lacunisphaera gen. nov. in the family Opitutaceae of the verrucomicrobial subdivision 4.</title>
        <authorList>
            <person name="Rast P."/>
            <person name="Gloeckner I."/>
            <person name="Jogler M."/>
            <person name="Boedeker C."/>
            <person name="Jeske O."/>
            <person name="Wiegand S."/>
            <person name="Reinhardt R."/>
            <person name="Schumann P."/>
            <person name="Rohde M."/>
            <person name="Spring S."/>
            <person name="Gloeckner F.O."/>
            <person name="Jogler C."/>
        </authorList>
    </citation>
    <scope>NUCLEOTIDE SEQUENCE [LARGE SCALE GENOMIC DNA]</scope>
    <source>
        <strain evidence="2 3">IG16b</strain>
    </source>
</reference>